<reference evidence="4" key="1">
    <citation type="submission" date="2023-07" db="EMBL/GenBank/DDBJ databases">
        <title>Molecular identification of indigenous halophilic bacteria isolated from red sea cost, biodegradation of synthetic dyes and assessment of degraded metabolite toxicity.</title>
        <authorList>
            <person name="Chaieb K."/>
            <person name="Altayb H.N."/>
        </authorList>
    </citation>
    <scope>NUCLEOTIDE SEQUENCE [LARGE SCALE GENOMIC DNA]</scope>
    <source>
        <strain evidence="4">K20</strain>
    </source>
</reference>
<feature type="transmembrane region" description="Helical" evidence="1">
    <location>
        <begin position="51"/>
        <end position="69"/>
    </location>
</feature>
<sequence>MPDSPPHFISFINRDRVAALLFLLLCLYYRWQTENIMMIPGDEFEPFTARTVPKFLAYTGIMLSLLLLFSRSDKQQLSTPFCLHWPRLIGFVMLMLLYGWGLSYLGFILATSLFLMFGFYLLGERRSTVLWGASFPFVTAFYWLLTHGLGVYLESGLIFQP</sequence>
<keyword evidence="1" id="KW-1133">Transmembrane helix</keyword>
<dbReference type="EMBL" id="JAIWIU010000169">
    <property type="protein sequence ID" value="MCA2018429.1"/>
    <property type="molecule type" value="Genomic_DNA"/>
</dbReference>
<dbReference type="RefSeq" id="WP_068713595.1">
    <property type="nucleotide sequence ID" value="NZ_AP014635.1"/>
</dbReference>
<feature type="domain" description="DUF1468" evidence="2">
    <location>
        <begin position="17"/>
        <end position="153"/>
    </location>
</feature>
<name>A0ABS7YW25_9VIBR</name>
<evidence type="ECO:0000313" key="4">
    <source>
        <dbReference type="Proteomes" id="UP001199044"/>
    </source>
</evidence>
<protein>
    <submittedName>
        <fullName evidence="3">Tripartite tricarboxylate transporter TctB family protein</fullName>
    </submittedName>
</protein>
<evidence type="ECO:0000259" key="2">
    <source>
        <dbReference type="Pfam" id="PF07331"/>
    </source>
</evidence>
<gene>
    <name evidence="3" type="ORF">LDJ79_20095</name>
</gene>
<feature type="transmembrane region" description="Helical" evidence="1">
    <location>
        <begin position="12"/>
        <end position="31"/>
    </location>
</feature>
<comment type="caution">
    <text evidence="3">The sequence shown here is derived from an EMBL/GenBank/DDBJ whole genome shotgun (WGS) entry which is preliminary data.</text>
</comment>
<keyword evidence="1" id="KW-0812">Transmembrane</keyword>
<dbReference type="Proteomes" id="UP001199044">
    <property type="component" value="Unassembled WGS sequence"/>
</dbReference>
<proteinExistence type="predicted"/>
<organism evidence="3 4">
    <name type="scientific">Vibrio tritonius</name>
    <dbReference type="NCBI Taxonomy" id="1435069"/>
    <lineage>
        <taxon>Bacteria</taxon>
        <taxon>Pseudomonadati</taxon>
        <taxon>Pseudomonadota</taxon>
        <taxon>Gammaproteobacteria</taxon>
        <taxon>Vibrionales</taxon>
        <taxon>Vibrionaceae</taxon>
        <taxon>Vibrio</taxon>
    </lineage>
</organism>
<accession>A0ABS7YW25</accession>
<evidence type="ECO:0000256" key="1">
    <source>
        <dbReference type="SAM" id="Phobius"/>
    </source>
</evidence>
<keyword evidence="1" id="KW-0472">Membrane</keyword>
<dbReference type="Pfam" id="PF07331">
    <property type="entry name" value="TctB"/>
    <property type="match status" value="1"/>
</dbReference>
<feature type="transmembrane region" description="Helical" evidence="1">
    <location>
        <begin position="104"/>
        <end position="122"/>
    </location>
</feature>
<dbReference type="InterPro" id="IPR009936">
    <property type="entry name" value="DUF1468"/>
</dbReference>
<feature type="transmembrane region" description="Helical" evidence="1">
    <location>
        <begin position="129"/>
        <end position="153"/>
    </location>
</feature>
<keyword evidence="4" id="KW-1185">Reference proteome</keyword>
<evidence type="ECO:0000313" key="3">
    <source>
        <dbReference type="EMBL" id="MCA2018429.1"/>
    </source>
</evidence>